<dbReference type="EMBL" id="JAHQCW010000001">
    <property type="protein sequence ID" value="MBU9735017.1"/>
    <property type="molecule type" value="Genomic_DNA"/>
</dbReference>
<evidence type="ECO:0000313" key="1">
    <source>
        <dbReference type="EMBL" id="MBU9735017.1"/>
    </source>
</evidence>
<gene>
    <name evidence="1" type="ORF">KTH89_00615</name>
</gene>
<sequence length="292" mass="34080">MGKRILQWHPAFQAALQIELSKEEDFLQFEREYNLSSKPLQIDTLIIKKEPGFRIEKSIGRIFRRYNIVEYKGPEDYISINSFFKVNGYTCIYQANTEHEMEIPPEELTITLAGYHYPRKLLLYLQDIYHAEVDRPYPGIYYVSGFLFPIQILIIGELSKEENVWLGRLRNDLELKADIEPLAKAYKGMERNPLYAAAMDLIVRANWKKYQEGRKMCEALRELFADELKERENLGIEQGKADDVLELLGELGQVPEPLRIRVTSQKDVSILSAWLKLAARADSIEEFLDRIE</sequence>
<accession>A0A949N963</accession>
<proteinExistence type="predicted"/>
<organism evidence="1 2">
    <name type="scientific">Diplocloster agilis</name>
    <dbReference type="NCBI Taxonomy" id="2850323"/>
    <lineage>
        <taxon>Bacteria</taxon>
        <taxon>Bacillati</taxon>
        <taxon>Bacillota</taxon>
        <taxon>Clostridia</taxon>
        <taxon>Lachnospirales</taxon>
        <taxon>Lachnospiraceae</taxon>
        <taxon>Diplocloster</taxon>
    </lineage>
</organism>
<dbReference type="RefSeq" id="WP_238720244.1">
    <property type="nucleotide sequence ID" value="NZ_JAHQCW010000001.1"/>
</dbReference>
<reference evidence="1" key="1">
    <citation type="submission" date="2021-06" db="EMBL/GenBank/DDBJ databases">
        <title>Description of novel taxa of the family Lachnospiraceae.</title>
        <authorList>
            <person name="Chaplin A.V."/>
            <person name="Sokolova S.R."/>
            <person name="Pikina A.P."/>
            <person name="Korzhanova M."/>
            <person name="Belova V."/>
            <person name="Korostin D."/>
            <person name="Efimov B.A."/>
        </authorList>
    </citation>
    <scope>NUCLEOTIDE SEQUENCE</scope>
    <source>
        <strain evidence="1">ASD5720</strain>
    </source>
</reference>
<name>A0A949N963_9FIRM</name>
<protein>
    <submittedName>
        <fullName evidence="1">3-isopropylmalate dehydrogenase</fullName>
    </submittedName>
</protein>
<comment type="caution">
    <text evidence="1">The sequence shown here is derived from an EMBL/GenBank/DDBJ whole genome shotgun (WGS) entry which is preliminary data.</text>
</comment>
<dbReference type="Proteomes" id="UP000712157">
    <property type="component" value="Unassembled WGS sequence"/>
</dbReference>
<dbReference type="AlphaFoldDB" id="A0A949N963"/>
<keyword evidence="2" id="KW-1185">Reference proteome</keyword>
<evidence type="ECO:0000313" key="2">
    <source>
        <dbReference type="Proteomes" id="UP000712157"/>
    </source>
</evidence>